<dbReference type="InterPro" id="IPR017439">
    <property type="entry name" value="Amidohydrolase"/>
</dbReference>
<dbReference type="Gene3D" id="3.40.630.10">
    <property type="entry name" value="Zn peptidases"/>
    <property type="match status" value="1"/>
</dbReference>
<keyword evidence="2" id="KW-0479">Metal-binding</keyword>
<reference evidence="4 5" key="1">
    <citation type="submission" date="2019-07" db="EMBL/GenBank/DDBJ databases">
        <title>Complete Genome Sequence of Leptotrichia goodfellowii Strain JCM 16774.</title>
        <authorList>
            <person name="Watanabe S."/>
            <person name="Cui L."/>
        </authorList>
    </citation>
    <scope>NUCLEOTIDE SEQUENCE [LARGE SCALE GENOMIC DNA]</scope>
    <source>
        <strain evidence="4 5">JCM16774</strain>
    </source>
</reference>
<dbReference type="InterPro" id="IPR002933">
    <property type="entry name" value="Peptidase_M20"/>
</dbReference>
<feature type="binding site" evidence="2">
    <location>
        <position position="373"/>
    </location>
    <ligand>
        <name>Mn(2+)</name>
        <dbReference type="ChEBI" id="CHEBI:29035"/>
        <label>2</label>
    </ligand>
</feature>
<evidence type="ECO:0000259" key="3">
    <source>
        <dbReference type="Pfam" id="PF07687"/>
    </source>
</evidence>
<dbReference type="KEGG" id="lgo:JCM16774_1038"/>
<feature type="binding site" evidence="2">
    <location>
        <position position="106"/>
    </location>
    <ligand>
        <name>Mn(2+)</name>
        <dbReference type="ChEBI" id="CHEBI:29035"/>
        <label>2</label>
    </ligand>
</feature>
<dbReference type="EMBL" id="AP019822">
    <property type="protein sequence ID" value="BBM36106.1"/>
    <property type="molecule type" value="Genomic_DNA"/>
</dbReference>
<dbReference type="AlphaFoldDB" id="A0A510JAJ5"/>
<dbReference type="Pfam" id="PF07687">
    <property type="entry name" value="M20_dimer"/>
    <property type="match status" value="1"/>
</dbReference>
<dbReference type="InterPro" id="IPR011650">
    <property type="entry name" value="Peptidase_M20_dimer"/>
</dbReference>
<organism evidence="4 5">
    <name type="scientific">Pseudoleptotrichia goodfellowii</name>
    <dbReference type="NCBI Taxonomy" id="157692"/>
    <lineage>
        <taxon>Bacteria</taxon>
        <taxon>Fusobacteriati</taxon>
        <taxon>Fusobacteriota</taxon>
        <taxon>Fusobacteriia</taxon>
        <taxon>Fusobacteriales</taxon>
        <taxon>Leptotrichiaceae</taxon>
        <taxon>Pseudoleptotrichia</taxon>
    </lineage>
</organism>
<dbReference type="PANTHER" id="PTHR11014:SF63">
    <property type="entry name" value="METALLOPEPTIDASE, PUTATIVE (AFU_ORTHOLOGUE AFUA_6G09600)-RELATED"/>
    <property type="match status" value="1"/>
</dbReference>
<comment type="cofactor">
    <cofactor evidence="2">
        <name>Mn(2+)</name>
        <dbReference type="ChEBI" id="CHEBI:29035"/>
    </cofactor>
    <text evidence="2">The Mn(2+) ion enhances activity.</text>
</comment>
<dbReference type="STRING" id="714315.GCA_000516535_01029"/>
<dbReference type="SUPFAM" id="SSF55031">
    <property type="entry name" value="Bacterial exopeptidase dimerisation domain"/>
    <property type="match status" value="1"/>
</dbReference>
<dbReference type="OrthoDB" id="9776731at2"/>
<evidence type="ECO:0000313" key="5">
    <source>
        <dbReference type="Proteomes" id="UP000321606"/>
    </source>
</evidence>
<dbReference type="GO" id="GO:0050118">
    <property type="term" value="F:N-acetyldiaminopimelate deacetylase activity"/>
    <property type="evidence" value="ECO:0007669"/>
    <property type="project" value="UniProtKB-ARBA"/>
</dbReference>
<dbReference type="Gene3D" id="3.30.70.360">
    <property type="match status" value="1"/>
</dbReference>
<dbReference type="FunFam" id="3.30.70.360:FF:000001">
    <property type="entry name" value="N-acetyldiaminopimelate deacetylase"/>
    <property type="match status" value="1"/>
</dbReference>
<evidence type="ECO:0000256" key="1">
    <source>
        <dbReference type="ARBA" id="ARBA00022801"/>
    </source>
</evidence>
<dbReference type="Proteomes" id="UP000321606">
    <property type="component" value="Chromosome"/>
</dbReference>
<dbReference type="GO" id="GO:0019877">
    <property type="term" value="P:diaminopimelate biosynthetic process"/>
    <property type="evidence" value="ECO:0007669"/>
    <property type="project" value="UniProtKB-ARBA"/>
</dbReference>
<dbReference type="PANTHER" id="PTHR11014">
    <property type="entry name" value="PEPTIDASE M20 FAMILY MEMBER"/>
    <property type="match status" value="1"/>
</dbReference>
<dbReference type="CDD" id="cd03886">
    <property type="entry name" value="M20_Acy1"/>
    <property type="match status" value="1"/>
</dbReference>
<feature type="binding site" evidence="2">
    <location>
        <position position="173"/>
    </location>
    <ligand>
        <name>Mn(2+)</name>
        <dbReference type="ChEBI" id="CHEBI:29035"/>
        <label>1</label>
    </ligand>
</feature>
<dbReference type="InterPro" id="IPR036264">
    <property type="entry name" value="Bact_exopeptidase_dim_dom"/>
</dbReference>
<proteinExistence type="predicted"/>
<feature type="binding site" evidence="2">
    <location>
        <position position="108"/>
    </location>
    <ligand>
        <name>Mn(2+)</name>
        <dbReference type="ChEBI" id="CHEBI:29035"/>
        <label>2</label>
    </ligand>
</feature>
<accession>A0A510JAJ5</accession>
<evidence type="ECO:0000256" key="2">
    <source>
        <dbReference type="PIRSR" id="PIRSR005962-1"/>
    </source>
</evidence>
<dbReference type="RefSeq" id="WP_026737501.1">
    <property type="nucleotide sequence ID" value="NZ_AP019822.1"/>
</dbReference>
<gene>
    <name evidence="4" type="ORF">JCM16774_1038</name>
</gene>
<feature type="binding site" evidence="2">
    <location>
        <position position="142"/>
    </location>
    <ligand>
        <name>Mn(2+)</name>
        <dbReference type="ChEBI" id="CHEBI:29035"/>
        <label>2</label>
    </ligand>
</feature>
<dbReference type="Pfam" id="PF01546">
    <property type="entry name" value="Peptidase_M20"/>
    <property type="match status" value="1"/>
</dbReference>
<evidence type="ECO:0000313" key="4">
    <source>
        <dbReference type="EMBL" id="BBM36106.1"/>
    </source>
</evidence>
<protein>
    <submittedName>
        <fullName evidence="4">Amidohydrolase</fullName>
    </submittedName>
</protein>
<dbReference type="NCBIfam" id="TIGR01891">
    <property type="entry name" value="amidohydrolases"/>
    <property type="match status" value="1"/>
</dbReference>
<feature type="domain" description="Peptidase M20 dimerisation" evidence="3">
    <location>
        <begin position="191"/>
        <end position="289"/>
    </location>
</feature>
<dbReference type="GO" id="GO:0046872">
    <property type="term" value="F:metal ion binding"/>
    <property type="evidence" value="ECO:0007669"/>
    <property type="project" value="UniProtKB-KW"/>
</dbReference>
<dbReference type="SUPFAM" id="SSF53187">
    <property type="entry name" value="Zn-dependent exopeptidases"/>
    <property type="match status" value="1"/>
</dbReference>
<keyword evidence="2" id="KW-0464">Manganese</keyword>
<dbReference type="PIRSF" id="PIRSF005962">
    <property type="entry name" value="Pept_M20D_amidohydro"/>
    <property type="match status" value="1"/>
</dbReference>
<keyword evidence="1 4" id="KW-0378">Hydrolase</keyword>
<sequence>MNSKEINDFIKQNTEKIYDEIVKIRRKIHMNPELGDEEFETGKTIKDFLKENGIEYEEVINTGVVATIYNGEGKTVATRADIDALPIFEENDVEYKSKIDGKMHACGHDGHTSVQLGVAKILADNKDKWKGTVRFFFQPAEETNGGADRMIKAGALKFKRDENRKIDAFFALHMAPEIETGKIGIKYGKAHATSAMFRLTINGVSAHAAQPQKGVDAILIGAKVLEFLQSIVSRRIDPREEAVITVGSFKGGEAENVVCDKVDMLGTIRTMSKEIRTFIIETIKKDLSKFVESLGGKADIRIREGYAPVINNEEITKKVEQNIVDLYGKDSLEIIKEARMDVEDVSYFLNEINGCFFRLGTRNEEKGLIYDLHHPKFNIDEESLKIGIGLQLKNILEFLK</sequence>
<name>A0A510JAJ5_9FUSO</name>